<accession>A0AAW2G076</accession>
<evidence type="ECO:0000256" key="7">
    <source>
        <dbReference type="ARBA" id="ARBA00044187"/>
    </source>
</evidence>
<proteinExistence type="inferred from homology"/>
<gene>
    <name evidence="10" type="ORF">PUN28_008464</name>
</gene>
<dbReference type="GO" id="GO:0016925">
    <property type="term" value="P:protein sumoylation"/>
    <property type="evidence" value="ECO:0007669"/>
    <property type="project" value="TreeGrafter"/>
</dbReference>
<dbReference type="Gene3D" id="3.40.50.720">
    <property type="entry name" value="NAD(P)-binding Rossmann-like Domain"/>
    <property type="match status" value="1"/>
</dbReference>
<evidence type="ECO:0000256" key="6">
    <source>
        <dbReference type="ARBA" id="ARBA00026003"/>
    </source>
</evidence>
<dbReference type="InterPro" id="IPR045886">
    <property type="entry name" value="ThiF/MoeB/HesA"/>
</dbReference>
<comment type="subcellular location">
    <subcellularLocation>
        <location evidence="1">Nucleus</location>
    </subcellularLocation>
</comment>
<dbReference type="PRINTS" id="PR01849">
    <property type="entry name" value="UBIQUITINACT"/>
</dbReference>
<dbReference type="GO" id="GO:0005737">
    <property type="term" value="C:cytoplasm"/>
    <property type="evidence" value="ECO:0007669"/>
    <property type="project" value="TreeGrafter"/>
</dbReference>
<name>A0AAW2G076_9HYME</name>
<dbReference type="PANTHER" id="PTHR10953:SF162">
    <property type="entry name" value="SUMO-ACTIVATING ENZYME SUBUNIT 1"/>
    <property type="match status" value="1"/>
</dbReference>
<comment type="subunit">
    <text evidence="6">Heterodimer of SAE1 and UBA2/SAE2. The heterodimer corresponds to the two domains that are encoded on a single polypeptide chain in ubiquitin-activating enzyme E1. Interacts with UBE2I.</text>
</comment>
<evidence type="ECO:0000256" key="8">
    <source>
        <dbReference type="ARBA" id="ARBA00044354"/>
    </source>
</evidence>
<dbReference type="Proteomes" id="UP001430953">
    <property type="component" value="Unassembled WGS sequence"/>
</dbReference>
<keyword evidence="11" id="KW-1185">Reference proteome</keyword>
<dbReference type="SUPFAM" id="SSF69572">
    <property type="entry name" value="Activating enzymes of the ubiquitin-like proteins"/>
    <property type="match status" value="1"/>
</dbReference>
<protein>
    <recommendedName>
        <fullName evidence="7">SUMO-activating enzyme subunit 1</fullName>
    </recommendedName>
    <alternativeName>
        <fullName evidence="8">Ubiquitin-like 1-activating enzyme E1A</fullName>
    </alternativeName>
</protein>
<comment type="caution">
    <text evidence="10">The sequence shown here is derived from an EMBL/GenBank/DDBJ whole genome shotgun (WGS) entry which is preliminary data.</text>
</comment>
<dbReference type="CDD" id="cd01492">
    <property type="entry name" value="Aos1_SUMO"/>
    <property type="match status" value="1"/>
</dbReference>
<dbReference type="InterPro" id="IPR000011">
    <property type="entry name" value="UBQ/SUMO-activ_enz_E1-like"/>
</dbReference>
<comment type="similarity">
    <text evidence="3">Belongs to the ubiquitin-activating E1 family.</text>
</comment>
<evidence type="ECO:0000256" key="4">
    <source>
        <dbReference type="ARBA" id="ARBA00022786"/>
    </source>
</evidence>
<evidence type="ECO:0000313" key="11">
    <source>
        <dbReference type="Proteomes" id="UP001430953"/>
    </source>
</evidence>
<evidence type="ECO:0000256" key="1">
    <source>
        <dbReference type="ARBA" id="ARBA00004123"/>
    </source>
</evidence>
<organism evidence="10 11">
    <name type="scientific">Cardiocondyla obscurior</name>
    <dbReference type="NCBI Taxonomy" id="286306"/>
    <lineage>
        <taxon>Eukaryota</taxon>
        <taxon>Metazoa</taxon>
        <taxon>Ecdysozoa</taxon>
        <taxon>Arthropoda</taxon>
        <taxon>Hexapoda</taxon>
        <taxon>Insecta</taxon>
        <taxon>Pterygota</taxon>
        <taxon>Neoptera</taxon>
        <taxon>Endopterygota</taxon>
        <taxon>Hymenoptera</taxon>
        <taxon>Apocrita</taxon>
        <taxon>Aculeata</taxon>
        <taxon>Formicoidea</taxon>
        <taxon>Formicidae</taxon>
        <taxon>Myrmicinae</taxon>
        <taxon>Cardiocondyla</taxon>
    </lineage>
</organism>
<evidence type="ECO:0000256" key="2">
    <source>
        <dbReference type="ARBA" id="ARBA00004718"/>
    </source>
</evidence>
<dbReference type="InterPro" id="IPR035985">
    <property type="entry name" value="Ubiquitin-activating_enz"/>
</dbReference>
<evidence type="ECO:0000313" key="10">
    <source>
        <dbReference type="EMBL" id="KAL0120790.1"/>
    </source>
</evidence>
<sequence length="334" mass="37828">MLDHKQTEQELTDHEAELYDRQLRLWGLDSQKRLRAAKVLLIGLDGFGAEIAKNIILAGVNSVTFLDHRDATELDRCSQFFIPKEDIGKNKAEASLARAQNLNPMVKINADPGKVDDKPDEYFGQFNIVCAMHCTITQLKKINRACRNQKVKFFAGDVWGMLGYVFIDLQEHEYVEDVAKTKKVMIPEGGEPVGKEKIETIIVNEKRTDNFVPFEFILNAPKTSLVREEEIYYLILILLNYREKYGEDPLPSERDCKKLKNEASAIIKKYELDDKIDNLVQSDLYAQLSPACSIVGGIMAQEIIKAASQKHAPLNNLFTFNPATLCGVILKLGY</sequence>
<keyword evidence="5" id="KW-0539">Nucleus</keyword>
<dbReference type="FunFam" id="3.40.50.720:FF:000744">
    <property type="entry name" value="Smt3 activating enzyme 1"/>
    <property type="match status" value="1"/>
</dbReference>
<keyword evidence="4" id="KW-0833">Ubl conjugation pathway</keyword>
<dbReference type="GO" id="GO:0019948">
    <property type="term" value="F:SUMO activating enzyme activity"/>
    <property type="evidence" value="ECO:0007669"/>
    <property type="project" value="TreeGrafter"/>
</dbReference>
<dbReference type="Pfam" id="PF00899">
    <property type="entry name" value="ThiF"/>
    <property type="match status" value="1"/>
</dbReference>
<reference evidence="10 11" key="1">
    <citation type="submission" date="2023-03" db="EMBL/GenBank/DDBJ databases">
        <title>High recombination rates correlate with genetic variation in Cardiocondyla obscurior ants.</title>
        <authorList>
            <person name="Errbii M."/>
        </authorList>
    </citation>
    <scope>NUCLEOTIDE SEQUENCE [LARGE SCALE GENOMIC DNA]</scope>
    <source>
        <strain evidence="10">Alpha-2009</strain>
        <tissue evidence="10">Whole body</tissue>
    </source>
</reference>
<dbReference type="EMBL" id="JADYXP020000007">
    <property type="protein sequence ID" value="KAL0120790.1"/>
    <property type="molecule type" value="Genomic_DNA"/>
</dbReference>
<comment type="pathway">
    <text evidence="2">Protein modification; protein sumoylation.</text>
</comment>
<evidence type="ECO:0000259" key="9">
    <source>
        <dbReference type="Pfam" id="PF00899"/>
    </source>
</evidence>
<dbReference type="AlphaFoldDB" id="A0AAW2G076"/>
<dbReference type="InterPro" id="IPR000594">
    <property type="entry name" value="ThiF_NAD_FAD-bd"/>
</dbReference>
<dbReference type="GO" id="GO:0031510">
    <property type="term" value="C:SUMO activating enzyme complex"/>
    <property type="evidence" value="ECO:0007669"/>
    <property type="project" value="TreeGrafter"/>
</dbReference>
<feature type="domain" description="THIF-type NAD/FAD binding fold" evidence="9">
    <location>
        <begin position="19"/>
        <end position="323"/>
    </location>
</feature>
<evidence type="ECO:0000256" key="3">
    <source>
        <dbReference type="ARBA" id="ARBA00005673"/>
    </source>
</evidence>
<dbReference type="PANTHER" id="PTHR10953">
    <property type="entry name" value="UBIQUITIN-ACTIVATING ENZYME E1"/>
    <property type="match status" value="1"/>
</dbReference>
<evidence type="ECO:0000256" key="5">
    <source>
        <dbReference type="ARBA" id="ARBA00023242"/>
    </source>
</evidence>